<dbReference type="RefSeq" id="WP_382200279.1">
    <property type="nucleotide sequence ID" value="NZ_JBHTBZ010000020.1"/>
</dbReference>
<dbReference type="InterPro" id="IPR019659">
    <property type="entry name" value="DUF2514"/>
</dbReference>
<comment type="caution">
    <text evidence="2">The sequence shown here is derived from an EMBL/GenBank/DDBJ whole genome shotgun (WGS) entry which is preliminary data.</text>
</comment>
<reference evidence="3" key="1">
    <citation type="journal article" date="2019" name="Int. J. Syst. Evol. Microbiol.">
        <title>The Global Catalogue of Microorganisms (GCM) 10K type strain sequencing project: providing services to taxonomists for standard genome sequencing and annotation.</title>
        <authorList>
            <consortium name="The Broad Institute Genomics Platform"/>
            <consortium name="The Broad Institute Genome Sequencing Center for Infectious Disease"/>
            <person name="Wu L."/>
            <person name="Ma J."/>
        </authorList>
    </citation>
    <scope>NUCLEOTIDE SEQUENCE [LARGE SCALE GENOMIC DNA]</scope>
    <source>
        <strain evidence="3">CCUG 53903</strain>
    </source>
</reference>
<name>A0ABW2SBT5_9BURK</name>
<protein>
    <submittedName>
        <fullName evidence="2">DUF2514 family protein</fullName>
    </submittedName>
</protein>
<evidence type="ECO:0000256" key="1">
    <source>
        <dbReference type="SAM" id="MobiDB-lite"/>
    </source>
</evidence>
<proteinExistence type="predicted"/>
<sequence>MSRILIAAVLALAGLAGWQTMRLADERTAHQTTVAQLERERGDWQRESRVAVEAARSEEHRRTAVVEKEVTHARKKAQDLGTDLAAARAVGERLRIALAAATRTNAPSNPSDTAGRSPTADPAADLLADVRRRLDEATDGTVGFADAAHLAGQTCERIFDQMNAARPPS</sequence>
<feature type="compositionally biased region" description="Polar residues" evidence="1">
    <location>
        <begin position="107"/>
        <end position="116"/>
    </location>
</feature>
<dbReference type="Pfam" id="PF10721">
    <property type="entry name" value="DUF2514"/>
    <property type="match status" value="1"/>
</dbReference>
<accession>A0ABW2SBT5</accession>
<evidence type="ECO:0000313" key="2">
    <source>
        <dbReference type="EMBL" id="MFC7460741.1"/>
    </source>
</evidence>
<keyword evidence="3" id="KW-1185">Reference proteome</keyword>
<feature type="region of interest" description="Disordered" evidence="1">
    <location>
        <begin position="101"/>
        <end position="121"/>
    </location>
</feature>
<organism evidence="2 3">
    <name type="scientific">Hydrogenophaga defluvii</name>
    <dbReference type="NCBI Taxonomy" id="249410"/>
    <lineage>
        <taxon>Bacteria</taxon>
        <taxon>Pseudomonadati</taxon>
        <taxon>Pseudomonadota</taxon>
        <taxon>Betaproteobacteria</taxon>
        <taxon>Burkholderiales</taxon>
        <taxon>Comamonadaceae</taxon>
        <taxon>Hydrogenophaga</taxon>
    </lineage>
</organism>
<gene>
    <name evidence="2" type="ORF">ACFQU0_09905</name>
</gene>
<dbReference type="EMBL" id="JBHTBZ010000020">
    <property type="protein sequence ID" value="MFC7460741.1"/>
    <property type="molecule type" value="Genomic_DNA"/>
</dbReference>
<evidence type="ECO:0000313" key="3">
    <source>
        <dbReference type="Proteomes" id="UP001596457"/>
    </source>
</evidence>
<dbReference type="Proteomes" id="UP001596457">
    <property type="component" value="Unassembled WGS sequence"/>
</dbReference>